<feature type="transmembrane region" description="Helical" evidence="1">
    <location>
        <begin position="202"/>
        <end position="222"/>
    </location>
</feature>
<organism evidence="3 4">
    <name type="scientific">Streptomyces ipomoeae</name>
    <dbReference type="NCBI Taxonomy" id="103232"/>
    <lineage>
        <taxon>Bacteria</taxon>
        <taxon>Bacillati</taxon>
        <taxon>Actinomycetota</taxon>
        <taxon>Actinomycetes</taxon>
        <taxon>Kitasatosporales</taxon>
        <taxon>Streptomycetaceae</taxon>
        <taxon>Streptomyces</taxon>
    </lineage>
</organism>
<proteinExistence type="predicted"/>
<evidence type="ECO:0000313" key="4">
    <source>
        <dbReference type="Proteomes" id="UP000318720"/>
    </source>
</evidence>
<protein>
    <submittedName>
        <fullName evidence="3">PH domain-containing protein</fullName>
    </submittedName>
</protein>
<sequence>MAMNDGIEREYRRRQGVPTAHLTLAAVAVVVTLNALRSMTMPGPRAWEALTVVLWLVIGGRVVLEQWRARTYVTADGVTVRGPLRTRTWAWSDIYGIRVEDSKWGTPRWPAYLYRMDGRRTRLPHFDEQQLADPIAELADLYAVAVRLGLTSVETRPEVEERIQRGARRRTAWQRATVTGVVVAVAMFVLETWMIFTDRPAHSFLLLLCVPLLSVPVLFLLLDRIGEAQAARRSPGRA</sequence>
<dbReference type="Proteomes" id="UP000318720">
    <property type="component" value="Unassembled WGS sequence"/>
</dbReference>
<accession>A0AAE8W1S8</accession>
<keyword evidence="1" id="KW-0812">Transmembrane</keyword>
<feature type="transmembrane region" description="Helical" evidence="1">
    <location>
        <begin position="21"/>
        <end position="40"/>
    </location>
</feature>
<gene>
    <name evidence="3" type="ORF">Sipo8835_18895</name>
</gene>
<feature type="domain" description="Low molecular weight protein antigen 6 PH" evidence="2">
    <location>
        <begin position="68"/>
        <end position="128"/>
    </location>
</feature>
<reference evidence="3 4" key="1">
    <citation type="submission" date="2019-03" db="EMBL/GenBank/DDBJ databases">
        <title>Comparative genomic analyses of the sweetpotato soil rot pathogen, Streptomyces ipomoeae.</title>
        <authorList>
            <person name="Ruschel Soares N."/>
            <person name="Badger J.H."/>
            <person name="Huguet-Tapia J.C."/>
            <person name="Clark C.A."/>
            <person name="Pettis G.S."/>
        </authorList>
    </citation>
    <scope>NUCLEOTIDE SEQUENCE [LARGE SCALE GENOMIC DNA]</scope>
    <source>
        <strain evidence="3 4">88-35</strain>
    </source>
</reference>
<dbReference type="Pfam" id="PF10756">
    <property type="entry name" value="bPH_6"/>
    <property type="match status" value="1"/>
</dbReference>
<keyword evidence="1" id="KW-0472">Membrane</keyword>
<evidence type="ECO:0000256" key="1">
    <source>
        <dbReference type="SAM" id="Phobius"/>
    </source>
</evidence>
<dbReference type="EMBL" id="SPAZ01000160">
    <property type="protein sequence ID" value="TQE32994.1"/>
    <property type="molecule type" value="Genomic_DNA"/>
</dbReference>
<evidence type="ECO:0000313" key="3">
    <source>
        <dbReference type="EMBL" id="TQE32994.1"/>
    </source>
</evidence>
<feature type="transmembrane region" description="Helical" evidence="1">
    <location>
        <begin position="46"/>
        <end position="64"/>
    </location>
</feature>
<comment type="caution">
    <text evidence="3">The sequence shown here is derived from an EMBL/GenBank/DDBJ whole genome shotgun (WGS) entry which is preliminary data.</text>
</comment>
<dbReference type="InterPro" id="IPR019692">
    <property type="entry name" value="CFP-6_PH"/>
</dbReference>
<name>A0AAE8W1S8_9ACTN</name>
<feature type="transmembrane region" description="Helical" evidence="1">
    <location>
        <begin position="172"/>
        <end position="196"/>
    </location>
</feature>
<keyword evidence="1" id="KW-1133">Transmembrane helix</keyword>
<dbReference type="AlphaFoldDB" id="A0AAE8W1S8"/>
<evidence type="ECO:0000259" key="2">
    <source>
        <dbReference type="Pfam" id="PF10756"/>
    </source>
</evidence>